<dbReference type="EMBL" id="DXGH01000065">
    <property type="protein sequence ID" value="HIW82210.1"/>
    <property type="molecule type" value="Genomic_DNA"/>
</dbReference>
<name>A0A9D1R774_9FIRM</name>
<feature type="transmembrane region" description="Helical" evidence="1">
    <location>
        <begin position="53"/>
        <end position="72"/>
    </location>
</feature>
<dbReference type="Proteomes" id="UP000824265">
    <property type="component" value="Unassembled WGS sequence"/>
</dbReference>
<dbReference type="AlphaFoldDB" id="A0A9D1R774"/>
<comment type="caution">
    <text evidence="2">The sequence shown here is derived from an EMBL/GenBank/DDBJ whole genome shotgun (WGS) entry which is preliminary data.</text>
</comment>
<reference evidence="2" key="1">
    <citation type="journal article" date="2021" name="PeerJ">
        <title>Extensive microbial diversity within the chicken gut microbiome revealed by metagenomics and culture.</title>
        <authorList>
            <person name="Gilroy R."/>
            <person name="Ravi A."/>
            <person name="Getino M."/>
            <person name="Pursley I."/>
            <person name="Horton D.L."/>
            <person name="Alikhan N.F."/>
            <person name="Baker D."/>
            <person name="Gharbi K."/>
            <person name="Hall N."/>
            <person name="Watson M."/>
            <person name="Adriaenssens E.M."/>
            <person name="Foster-Nyarko E."/>
            <person name="Jarju S."/>
            <person name="Secka A."/>
            <person name="Antonio M."/>
            <person name="Oren A."/>
            <person name="Chaudhuri R.R."/>
            <person name="La Ragione R."/>
            <person name="Hildebrand F."/>
            <person name="Pallen M.J."/>
        </authorList>
    </citation>
    <scope>NUCLEOTIDE SEQUENCE</scope>
    <source>
        <strain evidence="2">CHK195-6426</strain>
    </source>
</reference>
<keyword evidence="1" id="KW-1133">Transmembrane helix</keyword>
<dbReference type="Pfam" id="PF20599">
    <property type="entry name" value="DUF6796"/>
    <property type="match status" value="1"/>
</dbReference>
<accession>A0A9D1R774</accession>
<proteinExistence type="predicted"/>
<protein>
    <submittedName>
        <fullName evidence="2">Uncharacterized protein</fullName>
    </submittedName>
</protein>
<evidence type="ECO:0000256" key="1">
    <source>
        <dbReference type="SAM" id="Phobius"/>
    </source>
</evidence>
<reference evidence="2" key="2">
    <citation type="submission" date="2021-04" db="EMBL/GenBank/DDBJ databases">
        <authorList>
            <person name="Gilroy R."/>
        </authorList>
    </citation>
    <scope>NUCLEOTIDE SEQUENCE</scope>
    <source>
        <strain evidence="2">CHK195-6426</strain>
    </source>
</reference>
<keyword evidence="1" id="KW-0472">Membrane</keyword>
<evidence type="ECO:0000313" key="2">
    <source>
        <dbReference type="EMBL" id="HIW82210.1"/>
    </source>
</evidence>
<sequence length="103" mass="11515">MKTNQFELADDVLEGLYAAIKIPFFLLYLILAFVPTTCMIIAIFNGFLDVPKWMVLMNPIVTTIIGWILRAVNKDVFYDMPAIIMSNVGVVLMCVVSVVNILG</sequence>
<gene>
    <name evidence="2" type="ORF">H9742_11965</name>
</gene>
<dbReference type="InterPro" id="IPR046475">
    <property type="entry name" value="DUF6796"/>
</dbReference>
<keyword evidence="1" id="KW-0812">Transmembrane</keyword>
<feature type="transmembrane region" description="Helical" evidence="1">
    <location>
        <begin position="25"/>
        <end position="47"/>
    </location>
</feature>
<organism evidence="2 3">
    <name type="scientific">Candidatus Acetatifactor stercoripullorum</name>
    <dbReference type="NCBI Taxonomy" id="2838414"/>
    <lineage>
        <taxon>Bacteria</taxon>
        <taxon>Bacillati</taxon>
        <taxon>Bacillota</taxon>
        <taxon>Clostridia</taxon>
        <taxon>Lachnospirales</taxon>
        <taxon>Lachnospiraceae</taxon>
        <taxon>Acetatifactor</taxon>
    </lineage>
</organism>
<evidence type="ECO:0000313" key="3">
    <source>
        <dbReference type="Proteomes" id="UP000824265"/>
    </source>
</evidence>
<feature type="transmembrane region" description="Helical" evidence="1">
    <location>
        <begin position="84"/>
        <end position="102"/>
    </location>
</feature>